<evidence type="ECO:0000256" key="1">
    <source>
        <dbReference type="ARBA" id="ARBA00009437"/>
    </source>
</evidence>
<dbReference type="RefSeq" id="WP_280574841.1">
    <property type="nucleotide sequence ID" value="NZ_JARXRM010000035.1"/>
</dbReference>
<sequence>MTDASLSELGAFAHVARHRGFQRAADALGVSRSSLSHAVKALERRLGVRLLHRTTRSVAPTEAGEQLLQRLAPLLQELDDLLDTVSHGEDELVGTLRINANQGGARWLLMHAIPVFLQRHPRVAVDLVTDGRLVDIVAEGFDAGVRLAEAVPKDMVAVHFGGDTRFVAVASPGYLAVAGAPSTPAELMSHRCIRQRLPSGKRYRWELEKGNREIALDVPGALCLDDSGLMVEAASAGLGVAYVPEPFARQALDSGALRLLLEDWTPAIPGLCLYYASYRHVPAPLKAFVAVVREATREPHGAD</sequence>
<keyword evidence="7" id="KW-1185">Reference proteome</keyword>
<dbReference type="InterPro" id="IPR036388">
    <property type="entry name" value="WH-like_DNA-bd_sf"/>
</dbReference>
<dbReference type="Pfam" id="PF03466">
    <property type="entry name" value="LysR_substrate"/>
    <property type="match status" value="1"/>
</dbReference>
<reference evidence="6 7" key="1">
    <citation type="submission" date="2023-04" db="EMBL/GenBank/DDBJ databases">
        <title>Luteimonas endophyticus RD2P54.</title>
        <authorList>
            <person name="Sun J.-Q."/>
        </authorList>
    </citation>
    <scope>NUCLEOTIDE SEQUENCE [LARGE SCALE GENOMIC DNA]</scope>
    <source>
        <strain evidence="6 7">RD2P54</strain>
    </source>
</reference>
<dbReference type="InterPro" id="IPR036390">
    <property type="entry name" value="WH_DNA-bd_sf"/>
</dbReference>
<dbReference type="Proteomes" id="UP001156940">
    <property type="component" value="Unassembled WGS sequence"/>
</dbReference>
<protein>
    <submittedName>
        <fullName evidence="6">LysR family transcriptional regulator</fullName>
    </submittedName>
</protein>
<dbReference type="PANTHER" id="PTHR30537:SF1">
    <property type="entry name" value="HTH-TYPE TRANSCRIPTIONAL REGULATOR PGRR"/>
    <property type="match status" value="1"/>
</dbReference>
<evidence type="ECO:0000313" key="6">
    <source>
        <dbReference type="EMBL" id="MDH5823607.1"/>
    </source>
</evidence>
<name>A0ABT6J9V0_9GAMM</name>
<comment type="caution">
    <text evidence="6">The sequence shown here is derived from an EMBL/GenBank/DDBJ whole genome shotgun (WGS) entry which is preliminary data.</text>
</comment>
<dbReference type="SUPFAM" id="SSF46785">
    <property type="entry name" value="Winged helix' DNA-binding domain"/>
    <property type="match status" value="1"/>
</dbReference>
<dbReference type="PANTHER" id="PTHR30537">
    <property type="entry name" value="HTH-TYPE TRANSCRIPTIONAL REGULATOR"/>
    <property type="match status" value="1"/>
</dbReference>
<dbReference type="Gene3D" id="3.40.190.290">
    <property type="match status" value="1"/>
</dbReference>
<dbReference type="CDD" id="cd08474">
    <property type="entry name" value="PBP2_CrgA_like_5"/>
    <property type="match status" value="1"/>
</dbReference>
<accession>A0ABT6J9V0</accession>
<feature type="domain" description="HTH lysR-type" evidence="5">
    <location>
        <begin position="1"/>
        <end position="61"/>
    </location>
</feature>
<dbReference type="PRINTS" id="PR00039">
    <property type="entry name" value="HTHLYSR"/>
</dbReference>
<evidence type="ECO:0000256" key="4">
    <source>
        <dbReference type="ARBA" id="ARBA00023163"/>
    </source>
</evidence>
<keyword evidence="4" id="KW-0804">Transcription</keyword>
<dbReference type="InterPro" id="IPR000847">
    <property type="entry name" value="LysR_HTH_N"/>
</dbReference>
<dbReference type="EMBL" id="JARXRM010000035">
    <property type="protein sequence ID" value="MDH5823607.1"/>
    <property type="molecule type" value="Genomic_DNA"/>
</dbReference>
<dbReference type="InterPro" id="IPR005119">
    <property type="entry name" value="LysR_subst-bd"/>
</dbReference>
<dbReference type="SUPFAM" id="SSF53850">
    <property type="entry name" value="Periplasmic binding protein-like II"/>
    <property type="match status" value="1"/>
</dbReference>
<evidence type="ECO:0000256" key="2">
    <source>
        <dbReference type="ARBA" id="ARBA00023015"/>
    </source>
</evidence>
<comment type="similarity">
    <text evidence="1">Belongs to the LysR transcriptional regulatory family.</text>
</comment>
<evidence type="ECO:0000256" key="3">
    <source>
        <dbReference type="ARBA" id="ARBA00023125"/>
    </source>
</evidence>
<dbReference type="Gene3D" id="1.10.10.10">
    <property type="entry name" value="Winged helix-like DNA-binding domain superfamily/Winged helix DNA-binding domain"/>
    <property type="match status" value="1"/>
</dbReference>
<evidence type="ECO:0000313" key="7">
    <source>
        <dbReference type="Proteomes" id="UP001156940"/>
    </source>
</evidence>
<gene>
    <name evidence="6" type="ORF">QFW77_11475</name>
</gene>
<organism evidence="6 7">
    <name type="scientific">Luteimonas endophytica</name>
    <dbReference type="NCBI Taxonomy" id="3042023"/>
    <lineage>
        <taxon>Bacteria</taxon>
        <taxon>Pseudomonadati</taxon>
        <taxon>Pseudomonadota</taxon>
        <taxon>Gammaproteobacteria</taxon>
        <taxon>Lysobacterales</taxon>
        <taxon>Lysobacteraceae</taxon>
        <taxon>Luteimonas</taxon>
    </lineage>
</organism>
<keyword evidence="3" id="KW-0238">DNA-binding</keyword>
<dbReference type="InterPro" id="IPR058163">
    <property type="entry name" value="LysR-type_TF_proteobact-type"/>
</dbReference>
<proteinExistence type="inferred from homology"/>
<evidence type="ECO:0000259" key="5">
    <source>
        <dbReference type="PROSITE" id="PS50931"/>
    </source>
</evidence>
<dbReference type="Pfam" id="PF00126">
    <property type="entry name" value="HTH_1"/>
    <property type="match status" value="1"/>
</dbReference>
<dbReference type="PROSITE" id="PS50931">
    <property type="entry name" value="HTH_LYSR"/>
    <property type="match status" value="1"/>
</dbReference>
<keyword evidence="2" id="KW-0805">Transcription regulation</keyword>